<dbReference type="PANTHER" id="PTHR34846:SF10">
    <property type="entry name" value="CYTOPLASMIC PROTEIN"/>
    <property type="match status" value="1"/>
</dbReference>
<dbReference type="STRING" id="551987.SAMN05192549_10313"/>
<dbReference type="InterPro" id="IPR003779">
    <property type="entry name" value="CMD-like"/>
</dbReference>
<dbReference type="EMBL" id="FRCX01000003">
    <property type="protein sequence ID" value="SHM85424.1"/>
    <property type="molecule type" value="Genomic_DNA"/>
</dbReference>
<evidence type="ECO:0000259" key="1">
    <source>
        <dbReference type="Pfam" id="PF02627"/>
    </source>
</evidence>
<dbReference type="InterPro" id="IPR029032">
    <property type="entry name" value="AhpD-like"/>
</dbReference>
<organism evidence="2 3">
    <name type="scientific">Duganella sacchari</name>
    <dbReference type="NCBI Taxonomy" id="551987"/>
    <lineage>
        <taxon>Bacteria</taxon>
        <taxon>Pseudomonadati</taxon>
        <taxon>Pseudomonadota</taxon>
        <taxon>Betaproteobacteria</taxon>
        <taxon>Burkholderiales</taxon>
        <taxon>Oxalobacteraceae</taxon>
        <taxon>Telluria group</taxon>
        <taxon>Duganella</taxon>
    </lineage>
</organism>
<sequence>MSKRLEVFKFAPQAYKGFGMVKEYVSAALPAELLELVYLRVSQINGCAYCIDMHTRDLLKQGVRIDKVALVPVWEEAEALFSDKERAALAWAEVVTRVEQSKVPDADYQKALSVLSEQEMADVTVAVALMNAFNRFGVSMRMQPAALSL</sequence>
<dbReference type="Gene3D" id="1.20.1290.10">
    <property type="entry name" value="AhpD-like"/>
    <property type="match status" value="1"/>
</dbReference>
<dbReference type="Pfam" id="PF02627">
    <property type="entry name" value="CMD"/>
    <property type="match status" value="1"/>
</dbReference>
<dbReference type="AlphaFoldDB" id="A0A1M7M5D2"/>
<dbReference type="OrthoDB" id="9801997at2"/>
<proteinExistence type="predicted"/>
<keyword evidence="2" id="KW-0560">Oxidoreductase</keyword>
<dbReference type="Proteomes" id="UP000184339">
    <property type="component" value="Unassembled WGS sequence"/>
</dbReference>
<dbReference type="GO" id="GO:0051920">
    <property type="term" value="F:peroxiredoxin activity"/>
    <property type="evidence" value="ECO:0007669"/>
    <property type="project" value="InterPro"/>
</dbReference>
<reference evidence="3" key="1">
    <citation type="submission" date="2016-11" db="EMBL/GenBank/DDBJ databases">
        <authorList>
            <person name="Varghese N."/>
            <person name="Submissions S."/>
        </authorList>
    </citation>
    <scope>NUCLEOTIDE SEQUENCE [LARGE SCALE GENOMIC DNA]</scope>
    <source>
        <strain evidence="3">Sac-22</strain>
    </source>
</reference>
<evidence type="ECO:0000313" key="2">
    <source>
        <dbReference type="EMBL" id="SHM85424.1"/>
    </source>
</evidence>
<gene>
    <name evidence="2" type="ORF">SAMN05192549_10313</name>
</gene>
<dbReference type="SUPFAM" id="SSF69118">
    <property type="entry name" value="AhpD-like"/>
    <property type="match status" value="1"/>
</dbReference>
<dbReference type="RefSeq" id="WP_072782682.1">
    <property type="nucleotide sequence ID" value="NZ_FRCX01000003.1"/>
</dbReference>
<dbReference type="NCBIfam" id="TIGR00778">
    <property type="entry name" value="ahpD_dom"/>
    <property type="match status" value="1"/>
</dbReference>
<dbReference type="InterPro" id="IPR004675">
    <property type="entry name" value="AhpD_core"/>
</dbReference>
<keyword evidence="3" id="KW-1185">Reference proteome</keyword>
<dbReference type="PANTHER" id="PTHR34846">
    <property type="entry name" value="4-CARBOXYMUCONOLACTONE DECARBOXYLASE FAMILY PROTEIN (AFU_ORTHOLOGUE AFUA_6G11590)"/>
    <property type="match status" value="1"/>
</dbReference>
<keyword evidence="2" id="KW-0575">Peroxidase</keyword>
<feature type="domain" description="Carboxymuconolactone decarboxylase-like" evidence="1">
    <location>
        <begin position="17"/>
        <end position="93"/>
    </location>
</feature>
<name>A0A1M7M5D2_9BURK</name>
<protein>
    <submittedName>
        <fullName evidence="2">Alkylhydroperoxidase AhpD family core domain-containing protein</fullName>
    </submittedName>
</protein>
<accession>A0A1M7M5D2</accession>
<evidence type="ECO:0000313" key="3">
    <source>
        <dbReference type="Proteomes" id="UP000184339"/>
    </source>
</evidence>